<protein>
    <recommendedName>
        <fullName evidence="6">S-protein homolog</fullName>
    </recommendedName>
</protein>
<dbReference type="EMBL" id="BMAC01000293">
    <property type="protein sequence ID" value="GFP92847.1"/>
    <property type="molecule type" value="Genomic_DNA"/>
</dbReference>
<name>A0A830BXK1_9LAMI</name>
<dbReference type="Proteomes" id="UP000653305">
    <property type="component" value="Unassembled WGS sequence"/>
</dbReference>
<comment type="caution">
    <text evidence="7">The sequence shown here is derived from an EMBL/GenBank/DDBJ whole genome shotgun (WGS) entry which is preliminary data.</text>
</comment>
<evidence type="ECO:0000313" key="8">
    <source>
        <dbReference type="Proteomes" id="UP000653305"/>
    </source>
</evidence>
<dbReference type="AlphaFoldDB" id="A0A830BXK1"/>
<evidence type="ECO:0000256" key="1">
    <source>
        <dbReference type="ARBA" id="ARBA00004613"/>
    </source>
</evidence>
<evidence type="ECO:0000256" key="4">
    <source>
        <dbReference type="ARBA" id="ARBA00022525"/>
    </source>
</evidence>
<keyword evidence="5 6" id="KW-0732">Signal</keyword>
<dbReference type="PANTHER" id="PTHR31232">
    <property type="match status" value="1"/>
</dbReference>
<feature type="chain" id="PRO_5033105767" description="S-protein homolog" evidence="6">
    <location>
        <begin position="17"/>
        <end position="184"/>
    </location>
</feature>
<dbReference type="PANTHER" id="PTHR31232:SF156">
    <property type="entry name" value="PLANT SELF-INCOMPATIBILITY PROTEIN S1 FAMILY-RELATED"/>
    <property type="match status" value="1"/>
</dbReference>
<accession>A0A830BXK1</accession>
<evidence type="ECO:0000256" key="5">
    <source>
        <dbReference type="ARBA" id="ARBA00022729"/>
    </source>
</evidence>
<keyword evidence="4 6" id="KW-0964">Secreted</keyword>
<evidence type="ECO:0000256" key="2">
    <source>
        <dbReference type="ARBA" id="ARBA00005581"/>
    </source>
</evidence>
<dbReference type="InterPro" id="IPR010264">
    <property type="entry name" value="Self-incomp_S1"/>
</dbReference>
<sequence length="184" mass="21450">MFLLLLSPYLVLETKAGLYGKHEVNIISDLPENSSKLIAHCKSKDDDLGTRELSRGQSFGWKFRGNILSTTRFYCYFYWGSLNQTMDVFFAGWDLAHFHHTYSYVLRPEGVFLSNDAEDHIMGSTLFYCYFWWGSKNKSMDVFSGRWDEKSYYHTYSYVLNDDGVYLSNDEKNHTGSLGLISLW</sequence>
<dbReference type="OrthoDB" id="1727555at2759"/>
<dbReference type="GO" id="GO:0060320">
    <property type="term" value="P:rejection of self pollen"/>
    <property type="evidence" value="ECO:0007669"/>
    <property type="project" value="UniProtKB-KW"/>
</dbReference>
<evidence type="ECO:0000313" key="7">
    <source>
        <dbReference type="EMBL" id="GFP92847.1"/>
    </source>
</evidence>
<proteinExistence type="inferred from homology"/>
<reference evidence="7" key="1">
    <citation type="submission" date="2020-07" db="EMBL/GenBank/DDBJ databases">
        <title>Ethylene signaling mediates host invasion by parasitic plants.</title>
        <authorList>
            <person name="Yoshida S."/>
        </authorList>
    </citation>
    <scope>NUCLEOTIDE SEQUENCE</scope>
    <source>
        <strain evidence="7">Okayama</strain>
    </source>
</reference>
<organism evidence="7 8">
    <name type="scientific">Phtheirospermum japonicum</name>
    <dbReference type="NCBI Taxonomy" id="374723"/>
    <lineage>
        <taxon>Eukaryota</taxon>
        <taxon>Viridiplantae</taxon>
        <taxon>Streptophyta</taxon>
        <taxon>Embryophyta</taxon>
        <taxon>Tracheophyta</taxon>
        <taxon>Spermatophyta</taxon>
        <taxon>Magnoliopsida</taxon>
        <taxon>eudicotyledons</taxon>
        <taxon>Gunneridae</taxon>
        <taxon>Pentapetalae</taxon>
        <taxon>asterids</taxon>
        <taxon>lamiids</taxon>
        <taxon>Lamiales</taxon>
        <taxon>Orobanchaceae</taxon>
        <taxon>Orobanchaceae incertae sedis</taxon>
        <taxon>Phtheirospermum</taxon>
    </lineage>
</organism>
<dbReference type="GO" id="GO:0005576">
    <property type="term" value="C:extracellular region"/>
    <property type="evidence" value="ECO:0007669"/>
    <property type="project" value="UniProtKB-SubCell"/>
</dbReference>
<keyword evidence="3 6" id="KW-0713">Self-incompatibility</keyword>
<comment type="subcellular location">
    <subcellularLocation>
        <location evidence="1 6">Secreted</location>
    </subcellularLocation>
</comment>
<feature type="signal peptide" evidence="6">
    <location>
        <begin position="1"/>
        <end position="16"/>
    </location>
</feature>
<dbReference type="Pfam" id="PF05938">
    <property type="entry name" value="Self-incomp_S1"/>
    <property type="match status" value="2"/>
</dbReference>
<keyword evidence="8" id="KW-1185">Reference proteome</keyword>
<evidence type="ECO:0000256" key="6">
    <source>
        <dbReference type="RuleBase" id="RU367044"/>
    </source>
</evidence>
<comment type="similarity">
    <text evidence="2 6">Belongs to the plant self-incompatibility (S1) protein family.</text>
</comment>
<evidence type="ECO:0000256" key="3">
    <source>
        <dbReference type="ARBA" id="ARBA00022471"/>
    </source>
</evidence>
<gene>
    <name evidence="7" type="ORF">PHJA_001429000</name>
</gene>